<reference evidence="4 5" key="1">
    <citation type="journal article" date="2019" name="Syst. Appl. Microbiol.">
        <title>Characterization of Bifidobacterium species in feaces of the Egyptian fruit bat: Description of B. vespertilionis sp. nov. and B. rousetti sp. nov.</title>
        <authorList>
            <person name="Modesto M."/>
            <person name="Satti M."/>
            <person name="Watanabe K."/>
            <person name="Puglisi E."/>
            <person name="Morelli L."/>
            <person name="Huang C.-H."/>
            <person name="Liou J.-S."/>
            <person name="Miyashita M."/>
            <person name="Tamura T."/>
            <person name="Saito S."/>
            <person name="Mori K."/>
            <person name="Huang L."/>
            <person name="Sciavilla P."/>
            <person name="Sandri C."/>
            <person name="Spiezio C."/>
            <person name="Vitali F."/>
            <person name="Cavalieri D."/>
            <person name="Perpetuini G."/>
            <person name="Tofalo R."/>
            <person name="Bonetti A."/>
            <person name="Arita M."/>
            <person name="Mattarelli P."/>
        </authorList>
    </citation>
    <scope>NUCLEOTIDE SEQUENCE [LARGE SCALE GENOMIC DNA]</scope>
    <source>
        <strain evidence="4 5">RST27</strain>
    </source>
</reference>
<dbReference type="GO" id="GO:0080120">
    <property type="term" value="P:CAAX-box protein maturation"/>
    <property type="evidence" value="ECO:0007669"/>
    <property type="project" value="UniProtKB-ARBA"/>
</dbReference>
<evidence type="ECO:0000259" key="3">
    <source>
        <dbReference type="Pfam" id="PF02517"/>
    </source>
</evidence>
<feature type="transmembrane region" description="Helical" evidence="2">
    <location>
        <begin position="204"/>
        <end position="222"/>
    </location>
</feature>
<feature type="transmembrane region" description="Helical" evidence="2">
    <location>
        <begin position="130"/>
        <end position="157"/>
    </location>
</feature>
<accession>A0A5M9ZCF9</accession>
<evidence type="ECO:0000256" key="2">
    <source>
        <dbReference type="SAM" id="Phobius"/>
    </source>
</evidence>
<dbReference type="GO" id="GO:0004175">
    <property type="term" value="F:endopeptidase activity"/>
    <property type="evidence" value="ECO:0007669"/>
    <property type="project" value="UniProtKB-ARBA"/>
</dbReference>
<feature type="transmembrane region" description="Helical" evidence="2">
    <location>
        <begin position="228"/>
        <end position="247"/>
    </location>
</feature>
<dbReference type="RefSeq" id="WP_150394066.1">
    <property type="nucleotide sequence ID" value="NZ_RZJP01000002.1"/>
</dbReference>
<keyword evidence="4" id="KW-0645">Protease</keyword>
<dbReference type="Pfam" id="PF02517">
    <property type="entry name" value="Rce1-like"/>
    <property type="match status" value="1"/>
</dbReference>
<sequence>MPPVQPVPQTLPQDPRKVQQRMRRRMVNRPVGLTLAYEVVMNIGAAMAALTIVIVTMAERSELTNLMVIRHTGIVMLVAVTCAIVFLLFMRRKDILTREFWLGGPHRDNYGEPWQIGRVSRYGGAHMKPLWLLVFLTLCLGIQGVVTLVQLGFSAIGLSLPSPTSESITESAVTMSMWLYIGLIGPICEEVLFRGVLLKELKPFGRNFAIVTSALLFGLFHGDVVQGAFAFLMGLLLGFVAMEYSLVWAIALHIFNNAILSGVVDGLASHYLDDNGYLAYSLILSLIGVAGTILAFVVYGRGLKAYVRANRSAPGTYLGWTSWTFIVFVAGNALTAIVSFIGALMG</sequence>
<feature type="transmembrane region" description="Helical" evidence="2">
    <location>
        <begin position="278"/>
        <end position="299"/>
    </location>
</feature>
<gene>
    <name evidence="4" type="ORF">EMB92_05550</name>
</gene>
<keyword evidence="2" id="KW-1133">Transmembrane helix</keyword>
<keyword evidence="4" id="KW-0378">Hydrolase</keyword>
<evidence type="ECO:0000256" key="1">
    <source>
        <dbReference type="SAM" id="MobiDB-lite"/>
    </source>
</evidence>
<feature type="transmembrane region" description="Helical" evidence="2">
    <location>
        <begin position="254"/>
        <end position="272"/>
    </location>
</feature>
<evidence type="ECO:0000313" key="5">
    <source>
        <dbReference type="Proteomes" id="UP000326060"/>
    </source>
</evidence>
<proteinExistence type="predicted"/>
<feature type="transmembrane region" description="Helical" evidence="2">
    <location>
        <begin position="68"/>
        <end position="89"/>
    </location>
</feature>
<protein>
    <submittedName>
        <fullName evidence="4">CPBP family intramembrane metalloprotease</fullName>
    </submittedName>
</protein>
<feature type="domain" description="CAAX prenyl protease 2/Lysostaphin resistance protein A-like" evidence="3">
    <location>
        <begin position="175"/>
        <end position="259"/>
    </location>
</feature>
<dbReference type="Proteomes" id="UP000326060">
    <property type="component" value="Unassembled WGS sequence"/>
</dbReference>
<name>A0A5M9ZCF9_9BIFI</name>
<dbReference type="PANTHER" id="PTHR36435:SF1">
    <property type="entry name" value="CAAX AMINO TERMINAL PROTEASE FAMILY PROTEIN"/>
    <property type="match status" value="1"/>
</dbReference>
<dbReference type="InterPro" id="IPR052710">
    <property type="entry name" value="CAAX_protease"/>
</dbReference>
<keyword evidence="4" id="KW-0482">Metalloprotease</keyword>
<dbReference type="GO" id="GO:0008237">
    <property type="term" value="F:metallopeptidase activity"/>
    <property type="evidence" value="ECO:0007669"/>
    <property type="project" value="UniProtKB-KW"/>
</dbReference>
<organism evidence="4 5">
    <name type="scientific">Bifidobacterium callitrichos</name>
    <dbReference type="NCBI Taxonomy" id="762209"/>
    <lineage>
        <taxon>Bacteria</taxon>
        <taxon>Bacillati</taxon>
        <taxon>Actinomycetota</taxon>
        <taxon>Actinomycetes</taxon>
        <taxon>Bifidobacteriales</taxon>
        <taxon>Bifidobacteriaceae</taxon>
        <taxon>Bifidobacterium</taxon>
    </lineage>
</organism>
<feature type="region of interest" description="Disordered" evidence="1">
    <location>
        <begin position="1"/>
        <end position="23"/>
    </location>
</feature>
<dbReference type="AlphaFoldDB" id="A0A5M9ZCF9"/>
<dbReference type="GO" id="GO:0006508">
    <property type="term" value="P:proteolysis"/>
    <property type="evidence" value="ECO:0007669"/>
    <property type="project" value="UniProtKB-KW"/>
</dbReference>
<comment type="caution">
    <text evidence="4">The sequence shown here is derived from an EMBL/GenBank/DDBJ whole genome shotgun (WGS) entry which is preliminary data.</text>
</comment>
<dbReference type="PANTHER" id="PTHR36435">
    <property type="entry name" value="SLR1288 PROTEIN"/>
    <property type="match status" value="1"/>
</dbReference>
<feature type="transmembrane region" description="Helical" evidence="2">
    <location>
        <begin position="320"/>
        <end position="345"/>
    </location>
</feature>
<dbReference type="EMBL" id="RZJP01000002">
    <property type="protein sequence ID" value="KAA8816381.1"/>
    <property type="molecule type" value="Genomic_DNA"/>
</dbReference>
<dbReference type="InterPro" id="IPR003675">
    <property type="entry name" value="Rce1/LyrA-like_dom"/>
</dbReference>
<feature type="transmembrane region" description="Helical" evidence="2">
    <location>
        <begin position="31"/>
        <end position="56"/>
    </location>
</feature>
<keyword evidence="2" id="KW-0812">Transmembrane</keyword>
<feature type="transmembrane region" description="Helical" evidence="2">
    <location>
        <begin position="177"/>
        <end position="197"/>
    </location>
</feature>
<evidence type="ECO:0000313" key="4">
    <source>
        <dbReference type="EMBL" id="KAA8816381.1"/>
    </source>
</evidence>
<keyword evidence="2" id="KW-0472">Membrane</keyword>